<reference evidence="1 2" key="1">
    <citation type="submission" date="2016-06" db="EMBL/GenBank/DDBJ databases">
        <title>Comparative genomics of the ectomycorrhizal sister species Rhizopogon vinicolor and Rhizopogon vesiculosus (Basidiomycota: Boletales) reveals a divergence of the mating type B locus.</title>
        <authorList>
            <consortium name="DOE Joint Genome Institute"/>
            <person name="Mujic A.B."/>
            <person name="Kuo A."/>
            <person name="Tritt A."/>
            <person name="Lipzen A."/>
            <person name="Chen C."/>
            <person name="Johnson J."/>
            <person name="Sharma A."/>
            <person name="Barry K."/>
            <person name="Grigoriev I.V."/>
            <person name="Spatafora J.W."/>
        </authorList>
    </citation>
    <scope>NUCLEOTIDE SEQUENCE [LARGE SCALE GENOMIC DNA]</scope>
    <source>
        <strain evidence="1 2">AM-OR11-026</strain>
    </source>
</reference>
<dbReference type="OrthoDB" id="162969at2759"/>
<accession>A0A1B7ME02</accession>
<evidence type="ECO:0000313" key="1">
    <source>
        <dbReference type="EMBL" id="OAX30820.1"/>
    </source>
</evidence>
<name>A0A1B7ME02_9AGAM</name>
<sequence>MTLPEAEERVKEILGTHYTDGDWRPAFEAVINAEEDSNAAASAVEQLAQAAFHRTGLKIRIPARRPPLAQL</sequence>
<proteinExistence type="predicted"/>
<organism evidence="1 2">
    <name type="scientific">Rhizopogon vinicolor AM-OR11-026</name>
    <dbReference type="NCBI Taxonomy" id="1314800"/>
    <lineage>
        <taxon>Eukaryota</taxon>
        <taxon>Fungi</taxon>
        <taxon>Dikarya</taxon>
        <taxon>Basidiomycota</taxon>
        <taxon>Agaricomycotina</taxon>
        <taxon>Agaricomycetes</taxon>
        <taxon>Agaricomycetidae</taxon>
        <taxon>Boletales</taxon>
        <taxon>Suillineae</taxon>
        <taxon>Rhizopogonaceae</taxon>
        <taxon>Rhizopogon</taxon>
    </lineage>
</organism>
<dbReference type="Proteomes" id="UP000092154">
    <property type="component" value="Unassembled WGS sequence"/>
</dbReference>
<protein>
    <submittedName>
        <fullName evidence="1">Uncharacterized protein</fullName>
    </submittedName>
</protein>
<dbReference type="AlphaFoldDB" id="A0A1B7ME02"/>
<dbReference type="EMBL" id="KV449882">
    <property type="protein sequence ID" value="OAX30820.1"/>
    <property type="molecule type" value="Genomic_DNA"/>
</dbReference>
<feature type="non-terminal residue" evidence="1">
    <location>
        <position position="71"/>
    </location>
</feature>
<evidence type="ECO:0000313" key="2">
    <source>
        <dbReference type="Proteomes" id="UP000092154"/>
    </source>
</evidence>
<keyword evidence="2" id="KW-1185">Reference proteome</keyword>
<gene>
    <name evidence="1" type="ORF">K503DRAFT_670045</name>
</gene>
<dbReference type="InParanoid" id="A0A1B7ME02"/>